<feature type="compositionally biased region" description="Basic and acidic residues" evidence="4">
    <location>
        <begin position="852"/>
        <end position="866"/>
    </location>
</feature>
<feature type="region of interest" description="Disordered" evidence="4">
    <location>
        <begin position="1252"/>
        <end position="1318"/>
    </location>
</feature>
<feature type="compositionally biased region" description="Basic and acidic residues" evidence="4">
    <location>
        <begin position="422"/>
        <end position="439"/>
    </location>
</feature>
<evidence type="ECO:0000313" key="6">
    <source>
        <dbReference type="Proteomes" id="UP001208570"/>
    </source>
</evidence>
<feature type="repeat" description="ANK" evidence="3">
    <location>
        <begin position="129"/>
        <end position="161"/>
    </location>
</feature>
<dbReference type="PANTHER" id="PTHR24126:SF14">
    <property type="entry name" value="ANK_REP_REGION DOMAIN-CONTAINING PROTEIN"/>
    <property type="match status" value="1"/>
</dbReference>
<feature type="compositionally biased region" description="Basic and acidic residues" evidence="4">
    <location>
        <begin position="1162"/>
        <end position="1175"/>
    </location>
</feature>
<evidence type="ECO:0000313" key="5">
    <source>
        <dbReference type="EMBL" id="KAK2144436.1"/>
    </source>
</evidence>
<evidence type="ECO:0000256" key="1">
    <source>
        <dbReference type="ARBA" id="ARBA00022737"/>
    </source>
</evidence>
<feature type="region of interest" description="Disordered" evidence="4">
    <location>
        <begin position="1162"/>
        <end position="1182"/>
    </location>
</feature>
<feature type="compositionally biased region" description="Basic and acidic residues" evidence="4">
    <location>
        <begin position="555"/>
        <end position="567"/>
    </location>
</feature>
<feature type="region of interest" description="Disordered" evidence="4">
    <location>
        <begin position="411"/>
        <end position="500"/>
    </location>
</feature>
<feature type="compositionally biased region" description="Acidic residues" evidence="4">
    <location>
        <begin position="871"/>
        <end position="885"/>
    </location>
</feature>
<organism evidence="5 6">
    <name type="scientific">Paralvinella palmiformis</name>
    <dbReference type="NCBI Taxonomy" id="53620"/>
    <lineage>
        <taxon>Eukaryota</taxon>
        <taxon>Metazoa</taxon>
        <taxon>Spiralia</taxon>
        <taxon>Lophotrochozoa</taxon>
        <taxon>Annelida</taxon>
        <taxon>Polychaeta</taxon>
        <taxon>Sedentaria</taxon>
        <taxon>Canalipalpata</taxon>
        <taxon>Terebellida</taxon>
        <taxon>Terebelliformia</taxon>
        <taxon>Alvinellidae</taxon>
        <taxon>Paralvinella</taxon>
    </lineage>
</organism>
<accession>A0AAD9J0I5</accession>
<dbReference type="Gene3D" id="1.25.40.20">
    <property type="entry name" value="Ankyrin repeat-containing domain"/>
    <property type="match status" value="3"/>
</dbReference>
<feature type="compositionally biased region" description="Basic residues" evidence="4">
    <location>
        <begin position="780"/>
        <end position="789"/>
    </location>
</feature>
<sequence length="1318" mass="148461">MGLTTVIRDYGTEILNAIRENDIQKLKLILEKTLRSDAKIAKLCVTDIKHKPTKKFACPLILAARQEDPRIMKYMMDKGTDPNFVHHTIFSSKRREIVTALHLAVDLGHYDTVEVLLNANGDANIYDHNKETPLHIAVKKADHMMVKLLLSKGADPLIPDNKNNAALHIATLYGHLQMVRTLLKYDADIYQKGQWETVPPLIAAKEGHTHLVQLFSANDLSIINVKIPCYLDRREKAQIHLAAENGHAECLSVLLEEFDADVNLKDSDGNTALHSVVLHPYDVHRMRDKEYFTQSARLLLKFRVSINEKNIFGDTALHFAAMNHYHRIVELLLDNGANPFLENEDGMKPIDTVPDSDPVTKQILKMAMKKGRPPLSIGSTAHRRVADGSMNNTTLQDSILLDQSRSNISYRSASSSSSVFIDETRQHRSHRSRDADGRHSHSRSKSKLPEVMETPSTENEPSQEQGIYQRTENEIAVYSKVNKKKPKQRPTEGKQTDLGYDQQEWEIISTATMNEESVQGSVISLHDKDKSSTERRANSQRSNHQQQSYLAELANDDKQQDYIDKKNRINKHQKPSSVPGDLSLDTAIPQPGDEAQPQRMGQPGEIIYENIPPLVTEEAPPLPPRKNRPTSNLDEQVGDEQEAMESSEKGGVKVHTVPGRPSAIEVQYEGGPITISVETPQVPTDNTKSEENISSRSSKHKRYSASSPQQHRKQSASPKIKRKHDIDPPAGQLYNEGVNQQMVEEISTRKKHSPQRHKSGSENYTSGSVQEYSADYYQKKALKKKKKSKQKAEEVSDPTAHREQSVDDYLIGSYDISELESLQQSMISESSQPELIRRIIQQKIADLLEQKARETEKHEKSKDKMKQWLIETDEQDEETEEDEDDKEHILDSDVWSDDEEFQTPGEWLGTKDEDDSDDHYDDHESGNDIERQLRKVETKSTSVKQQCVSRQQVSEQTQKEMHRPKEVTVNREEISSNATRKSLAKSLQKIKIDKESTQEFIPSEQTEYDKDGNATSVKSPGSMTFQEKLAWAKAKEKRQAKLETPTKHQVANTQNISTQEANVALVVDEKQKQQKSKGTDGLASGIRDQMKLTDHHGEYYSLTHGIDSSSTSTSTDISTAVSKQSERGFQNVKEAQIHLEEDVTMEVEEYEGSPFSRRKAKDIRSTVDMKAESTRQRSKSQNDIIDVHQDERSVSPVTLKDIPKHGLRTASVLSEGTGLGLKVSGQVPKAYTHSERGAARRAFMLANPVKIESSSECSDSELHGSRGSVSEVSGRKDRGKLWEEPMLKPVYPKHSSGLTSSTPTSDAEISPRSNSENT</sequence>
<dbReference type="PROSITE" id="PS50088">
    <property type="entry name" value="ANK_REPEAT"/>
    <property type="match status" value="5"/>
</dbReference>
<feature type="repeat" description="ANK" evidence="3">
    <location>
        <begin position="234"/>
        <end position="267"/>
    </location>
</feature>
<feature type="compositionally biased region" description="Polar residues" evidence="4">
    <location>
        <begin position="761"/>
        <end position="771"/>
    </location>
</feature>
<protein>
    <submittedName>
        <fullName evidence="5">Uncharacterized protein</fullName>
    </submittedName>
</protein>
<dbReference type="Pfam" id="PF13637">
    <property type="entry name" value="Ank_4"/>
    <property type="match status" value="1"/>
</dbReference>
<evidence type="ECO:0000256" key="2">
    <source>
        <dbReference type="ARBA" id="ARBA00023043"/>
    </source>
</evidence>
<dbReference type="InterPro" id="IPR036770">
    <property type="entry name" value="Ankyrin_rpt-contain_sf"/>
</dbReference>
<evidence type="ECO:0000256" key="4">
    <source>
        <dbReference type="SAM" id="MobiDB-lite"/>
    </source>
</evidence>
<feature type="region of interest" description="Disordered" evidence="4">
    <location>
        <begin position="1103"/>
        <end position="1125"/>
    </location>
</feature>
<dbReference type="PANTHER" id="PTHR24126">
    <property type="entry name" value="ANKYRIN REPEAT, PH AND SEC7 DOMAIN CONTAINING PROTEIN SECG-RELATED"/>
    <property type="match status" value="1"/>
</dbReference>
<feature type="region of interest" description="Disordered" evidence="4">
    <location>
        <begin position="516"/>
        <end position="808"/>
    </location>
</feature>
<name>A0AAD9J0I5_9ANNE</name>
<gene>
    <name evidence="5" type="ORF">LSH36_757g00001</name>
</gene>
<reference evidence="5" key="1">
    <citation type="journal article" date="2023" name="Mol. Biol. Evol.">
        <title>Third-Generation Sequencing Reveals the Adaptive Role of the Epigenome in Three Deep-Sea Polychaetes.</title>
        <authorList>
            <person name="Perez M."/>
            <person name="Aroh O."/>
            <person name="Sun Y."/>
            <person name="Lan Y."/>
            <person name="Juniper S.K."/>
            <person name="Young C.R."/>
            <person name="Angers B."/>
            <person name="Qian P.Y."/>
        </authorList>
    </citation>
    <scope>NUCLEOTIDE SEQUENCE</scope>
    <source>
        <strain evidence="5">P08H-3</strain>
    </source>
</reference>
<feature type="compositionally biased region" description="Polar residues" evidence="4">
    <location>
        <begin position="676"/>
        <end position="686"/>
    </location>
</feature>
<dbReference type="SUPFAM" id="SSF48403">
    <property type="entry name" value="Ankyrin repeat"/>
    <property type="match status" value="1"/>
</dbReference>
<keyword evidence="6" id="KW-1185">Reference proteome</keyword>
<proteinExistence type="predicted"/>
<comment type="caution">
    <text evidence="5">The sequence shown here is derived from an EMBL/GenBank/DDBJ whole genome shotgun (WGS) entry which is preliminary data.</text>
</comment>
<dbReference type="Pfam" id="PF12796">
    <property type="entry name" value="Ank_2"/>
    <property type="match status" value="2"/>
</dbReference>
<dbReference type="PROSITE" id="PS50297">
    <property type="entry name" value="ANK_REP_REGION"/>
    <property type="match status" value="4"/>
</dbReference>
<keyword evidence="1" id="KW-0677">Repeat</keyword>
<feature type="repeat" description="ANK" evidence="3">
    <location>
        <begin position="96"/>
        <end position="128"/>
    </location>
</feature>
<feature type="compositionally biased region" description="Basic residues" evidence="4">
    <location>
        <begin position="749"/>
        <end position="758"/>
    </location>
</feature>
<feature type="repeat" description="ANK" evidence="3">
    <location>
        <begin position="162"/>
        <end position="194"/>
    </location>
</feature>
<feature type="compositionally biased region" description="Basic and acidic residues" evidence="4">
    <location>
        <begin position="957"/>
        <end position="974"/>
    </location>
</feature>
<feature type="compositionally biased region" description="Low complexity" evidence="4">
    <location>
        <begin position="1106"/>
        <end position="1119"/>
    </location>
</feature>
<dbReference type="EMBL" id="JAODUP010000757">
    <property type="protein sequence ID" value="KAK2144436.1"/>
    <property type="molecule type" value="Genomic_DNA"/>
</dbReference>
<feature type="compositionally biased region" description="Polar residues" evidence="4">
    <location>
        <begin position="939"/>
        <end position="956"/>
    </location>
</feature>
<feature type="compositionally biased region" description="Basic and acidic residues" evidence="4">
    <location>
        <begin position="920"/>
        <end position="938"/>
    </location>
</feature>
<feature type="compositionally biased region" description="Basic residues" evidence="4">
    <location>
        <begin position="710"/>
        <end position="723"/>
    </location>
</feature>
<feature type="compositionally biased region" description="Polar residues" evidence="4">
    <location>
        <begin position="539"/>
        <end position="549"/>
    </location>
</feature>
<dbReference type="InterPro" id="IPR002110">
    <property type="entry name" value="Ankyrin_rpt"/>
</dbReference>
<feature type="region of interest" description="Disordered" evidence="4">
    <location>
        <begin position="852"/>
        <end position="982"/>
    </location>
</feature>
<evidence type="ECO:0000256" key="3">
    <source>
        <dbReference type="PROSITE-ProRule" id="PRU00023"/>
    </source>
</evidence>
<feature type="compositionally biased region" description="Polar residues" evidence="4">
    <location>
        <begin position="1296"/>
        <end position="1318"/>
    </location>
</feature>
<feature type="compositionally biased region" description="Basic and acidic residues" evidence="4">
    <location>
        <begin position="525"/>
        <end position="537"/>
    </location>
</feature>
<feature type="compositionally biased region" description="Acidic residues" evidence="4">
    <location>
        <begin position="636"/>
        <end position="645"/>
    </location>
</feature>
<feature type="repeat" description="ANK" evidence="3">
    <location>
        <begin position="312"/>
        <end position="344"/>
    </location>
</feature>
<feature type="region of interest" description="Disordered" evidence="4">
    <location>
        <begin position="994"/>
        <end position="1020"/>
    </location>
</feature>
<keyword evidence="2 3" id="KW-0040">ANK repeat</keyword>
<dbReference type="SMART" id="SM00248">
    <property type="entry name" value="ANK"/>
    <property type="match status" value="7"/>
</dbReference>
<feature type="compositionally biased region" description="Basic and acidic residues" evidence="4">
    <location>
        <begin position="1273"/>
        <end position="1286"/>
    </location>
</feature>
<feature type="compositionally biased region" description="Basic and acidic residues" evidence="4">
    <location>
        <begin position="790"/>
        <end position="805"/>
    </location>
</feature>
<feature type="compositionally biased region" description="Polar residues" evidence="4">
    <location>
        <begin position="454"/>
        <end position="470"/>
    </location>
</feature>
<dbReference type="Proteomes" id="UP001208570">
    <property type="component" value="Unassembled WGS sequence"/>
</dbReference>